<evidence type="ECO:0000313" key="17">
    <source>
        <dbReference type="EMBL" id="KIZ02987.1"/>
    </source>
</evidence>
<dbReference type="STRING" id="145388.A0A0D2MRB5"/>
<reference evidence="17 18" key="1">
    <citation type="journal article" date="2013" name="BMC Genomics">
        <title>Reconstruction of the lipid metabolism for the microalga Monoraphidium neglectum from its genome sequence reveals characteristics suitable for biofuel production.</title>
        <authorList>
            <person name="Bogen C."/>
            <person name="Al-Dilaimi A."/>
            <person name="Albersmeier A."/>
            <person name="Wichmann J."/>
            <person name="Grundmann M."/>
            <person name="Rupp O."/>
            <person name="Lauersen K.J."/>
            <person name="Blifernez-Klassen O."/>
            <person name="Kalinowski J."/>
            <person name="Goesmann A."/>
            <person name="Mussgnug J.H."/>
            <person name="Kruse O."/>
        </authorList>
    </citation>
    <scope>NUCLEOTIDE SEQUENCE [LARGE SCALE GENOMIC DNA]</scope>
    <source>
        <strain evidence="17 18">SAG 48.87</strain>
    </source>
</reference>
<dbReference type="GO" id="GO:0006656">
    <property type="term" value="P:phosphatidylcholine biosynthetic process"/>
    <property type="evidence" value="ECO:0007669"/>
    <property type="project" value="UniProtKB-UniPathway"/>
</dbReference>
<evidence type="ECO:0000256" key="1">
    <source>
        <dbReference type="ARBA" id="ARBA00004477"/>
    </source>
</evidence>
<evidence type="ECO:0000256" key="16">
    <source>
        <dbReference type="SAM" id="Phobius"/>
    </source>
</evidence>
<name>A0A0D2MRB5_9CHLO</name>
<keyword evidence="8 16" id="KW-0812">Transmembrane</keyword>
<keyword evidence="5" id="KW-0489">Methyltransferase</keyword>
<dbReference type="EC" id="2.1.1.71" evidence="15"/>
<keyword evidence="18" id="KW-1185">Reference proteome</keyword>
<keyword evidence="12 16" id="KW-0472">Membrane</keyword>
<dbReference type="Pfam" id="PF04191">
    <property type="entry name" value="PEMT"/>
    <property type="match status" value="1"/>
</dbReference>
<evidence type="ECO:0000256" key="3">
    <source>
        <dbReference type="ARBA" id="ARBA00005189"/>
    </source>
</evidence>
<feature type="transmembrane region" description="Helical" evidence="16">
    <location>
        <begin position="61"/>
        <end position="80"/>
    </location>
</feature>
<dbReference type="InterPro" id="IPR007318">
    <property type="entry name" value="Phopholipid_MeTrfase"/>
</dbReference>
<evidence type="ECO:0000256" key="5">
    <source>
        <dbReference type="ARBA" id="ARBA00022603"/>
    </source>
</evidence>
<dbReference type="GO" id="GO:0032259">
    <property type="term" value="P:methylation"/>
    <property type="evidence" value="ECO:0007669"/>
    <property type="project" value="UniProtKB-KW"/>
</dbReference>
<comment type="pathway">
    <text evidence="2">Phospholipid metabolism; phosphatidylcholine biosynthesis.</text>
</comment>
<feature type="transmembrane region" description="Helical" evidence="16">
    <location>
        <begin position="20"/>
        <end position="41"/>
    </location>
</feature>
<keyword evidence="11" id="KW-0443">Lipid metabolism</keyword>
<dbReference type="RefSeq" id="XP_013902006.1">
    <property type="nucleotide sequence ID" value="XM_014046552.1"/>
</dbReference>
<evidence type="ECO:0000256" key="4">
    <source>
        <dbReference type="ARBA" id="ARBA00022516"/>
    </source>
</evidence>
<dbReference type="GO" id="GO:0005789">
    <property type="term" value="C:endoplasmic reticulum membrane"/>
    <property type="evidence" value="ECO:0007669"/>
    <property type="project" value="UniProtKB-SubCell"/>
</dbReference>
<dbReference type="GO" id="GO:0000773">
    <property type="term" value="F:phosphatidyl-N-methylethanolamine N-methyltransferase activity"/>
    <property type="evidence" value="ECO:0007669"/>
    <property type="project" value="UniProtKB-EC"/>
</dbReference>
<evidence type="ECO:0000256" key="6">
    <source>
        <dbReference type="ARBA" id="ARBA00022679"/>
    </source>
</evidence>
<evidence type="ECO:0000256" key="13">
    <source>
        <dbReference type="ARBA" id="ARBA00023209"/>
    </source>
</evidence>
<evidence type="ECO:0000256" key="2">
    <source>
        <dbReference type="ARBA" id="ARBA00004969"/>
    </source>
</evidence>
<dbReference type="EMBL" id="KK100938">
    <property type="protein sequence ID" value="KIZ02987.1"/>
    <property type="molecule type" value="Genomic_DNA"/>
</dbReference>
<evidence type="ECO:0000256" key="7">
    <source>
        <dbReference type="ARBA" id="ARBA00022691"/>
    </source>
</evidence>
<dbReference type="PANTHER" id="PTHR15458:SF5">
    <property type="entry name" value="PHOSPHATIDYLETHANOLAMINE N-METHYLTRANSFERASE"/>
    <property type="match status" value="1"/>
</dbReference>
<evidence type="ECO:0000256" key="8">
    <source>
        <dbReference type="ARBA" id="ARBA00022692"/>
    </source>
</evidence>
<keyword evidence="7" id="KW-0949">S-adenosyl-L-methionine</keyword>
<sequence length="196" mass="21478">MEVVKADLYRLASCSSPVHLCPSAWVVAGALAAPHFLYAFIWFKPDRWQRLFCGTKAVDAFAFFGALGKVLQFTVVGLWLSCQLPAGLCLDLRAVGLLQWLAALALFGYGQSLNAGIFRAIGHVGVYYGFKLGHEVPWVKGWPFDTVSHPQYVGSVLSVWAIVALLWGQVASPALLVLAGYWTTLYVITGLQEDRT</sequence>
<dbReference type="OrthoDB" id="8300106at2759"/>
<evidence type="ECO:0000256" key="15">
    <source>
        <dbReference type="ARBA" id="ARBA00034137"/>
    </source>
</evidence>
<gene>
    <name evidence="17" type="ORF">MNEG_4975</name>
</gene>
<comment type="subcellular location">
    <subcellularLocation>
        <location evidence="1">Endoplasmic reticulum membrane</location>
        <topology evidence="1">Multi-pass membrane protein</topology>
    </subcellularLocation>
</comment>
<keyword evidence="13" id="KW-0594">Phospholipid biosynthesis</keyword>
<dbReference type="InterPro" id="IPR024960">
    <property type="entry name" value="PEMT/MFAP"/>
</dbReference>
<evidence type="ECO:0000256" key="14">
    <source>
        <dbReference type="ARBA" id="ARBA00023264"/>
    </source>
</evidence>
<protein>
    <recommendedName>
        <fullName evidence="15">phosphatidyl-N-methylethanolamine N-methyltransferase</fullName>
        <ecNumber evidence="15">2.1.1.71</ecNumber>
    </recommendedName>
</protein>
<evidence type="ECO:0000256" key="9">
    <source>
        <dbReference type="ARBA" id="ARBA00022824"/>
    </source>
</evidence>
<keyword evidence="6" id="KW-0808">Transferase</keyword>
<dbReference type="PANTHER" id="PTHR15458">
    <property type="entry name" value="PHOSPHATIDYLETHANOLAMINE N-METHYLTRANSFERASE"/>
    <property type="match status" value="1"/>
</dbReference>
<proteinExistence type="predicted"/>
<dbReference type="AlphaFoldDB" id="A0A0D2MRB5"/>
<keyword evidence="4" id="KW-0444">Lipid biosynthesis</keyword>
<accession>A0A0D2MRB5</accession>
<feature type="transmembrane region" description="Helical" evidence="16">
    <location>
        <begin position="159"/>
        <end position="188"/>
    </location>
</feature>
<keyword evidence="9" id="KW-0256">Endoplasmic reticulum</keyword>
<keyword evidence="14" id="KW-1208">Phospholipid metabolism</keyword>
<evidence type="ECO:0000256" key="10">
    <source>
        <dbReference type="ARBA" id="ARBA00022989"/>
    </source>
</evidence>
<dbReference type="Proteomes" id="UP000054498">
    <property type="component" value="Unassembled WGS sequence"/>
</dbReference>
<evidence type="ECO:0000256" key="11">
    <source>
        <dbReference type="ARBA" id="ARBA00023098"/>
    </source>
</evidence>
<evidence type="ECO:0000256" key="12">
    <source>
        <dbReference type="ARBA" id="ARBA00023136"/>
    </source>
</evidence>
<keyword evidence="10 16" id="KW-1133">Transmembrane helix</keyword>
<dbReference type="KEGG" id="mng:MNEG_4975"/>
<dbReference type="UniPathway" id="UPA00753"/>
<comment type="pathway">
    <text evidence="3">Lipid metabolism.</text>
</comment>
<evidence type="ECO:0000313" key="18">
    <source>
        <dbReference type="Proteomes" id="UP000054498"/>
    </source>
</evidence>
<organism evidence="17 18">
    <name type="scientific">Monoraphidium neglectum</name>
    <dbReference type="NCBI Taxonomy" id="145388"/>
    <lineage>
        <taxon>Eukaryota</taxon>
        <taxon>Viridiplantae</taxon>
        <taxon>Chlorophyta</taxon>
        <taxon>core chlorophytes</taxon>
        <taxon>Chlorophyceae</taxon>
        <taxon>CS clade</taxon>
        <taxon>Sphaeropleales</taxon>
        <taxon>Selenastraceae</taxon>
        <taxon>Monoraphidium</taxon>
    </lineage>
</organism>
<dbReference type="GeneID" id="25737852"/>